<organism evidence="1">
    <name type="scientific">viral metagenome</name>
    <dbReference type="NCBI Taxonomy" id="1070528"/>
    <lineage>
        <taxon>unclassified sequences</taxon>
        <taxon>metagenomes</taxon>
        <taxon>organismal metagenomes</taxon>
    </lineage>
</organism>
<proteinExistence type="predicted"/>
<protein>
    <submittedName>
        <fullName evidence="1">Uncharacterized protein</fullName>
    </submittedName>
</protein>
<dbReference type="AlphaFoldDB" id="A0A6C0AYE7"/>
<dbReference type="Gene3D" id="3.90.550.20">
    <property type="match status" value="1"/>
</dbReference>
<name>A0A6C0AYE7_9ZZZZ</name>
<reference evidence="1" key="1">
    <citation type="journal article" date="2020" name="Nature">
        <title>Giant virus diversity and host interactions through global metagenomics.</title>
        <authorList>
            <person name="Schulz F."/>
            <person name="Roux S."/>
            <person name="Paez-Espino D."/>
            <person name="Jungbluth S."/>
            <person name="Walsh D.A."/>
            <person name="Denef V.J."/>
            <person name="McMahon K.D."/>
            <person name="Konstantinidis K.T."/>
            <person name="Eloe-Fadrosh E.A."/>
            <person name="Kyrpides N.C."/>
            <person name="Woyke T."/>
        </authorList>
    </citation>
    <scope>NUCLEOTIDE SEQUENCE</scope>
    <source>
        <strain evidence="1">GVMAG-S-ERX556022-25</strain>
    </source>
</reference>
<sequence length="144" mass="16617">MKNGVAISDFFRICFINKYSGFWFDIDLDPIELNIPNFSNIHLFDLGYGNISYMFIGGKSNQSLFTNVISKVNENIINNLDKEIKKNSVLEITGPRIIQNLILNAMNIKNKKDGCLVGTIDQKIYLKDHEYEFNYSKLEPKLKN</sequence>
<dbReference type="InterPro" id="IPR029044">
    <property type="entry name" value="Nucleotide-diphossugar_trans"/>
</dbReference>
<dbReference type="EMBL" id="MN738816">
    <property type="protein sequence ID" value="QHS84844.1"/>
    <property type="molecule type" value="Genomic_DNA"/>
</dbReference>
<evidence type="ECO:0000313" key="1">
    <source>
        <dbReference type="EMBL" id="QHS84844.1"/>
    </source>
</evidence>
<dbReference type="SUPFAM" id="SSF53448">
    <property type="entry name" value="Nucleotide-diphospho-sugar transferases"/>
    <property type="match status" value="1"/>
</dbReference>
<accession>A0A6C0AYE7</accession>